<protein>
    <submittedName>
        <fullName evidence="1">Uncharacterized protein</fullName>
    </submittedName>
</protein>
<dbReference type="OrthoDB" id="245697at2759"/>
<keyword evidence="2" id="KW-1185">Reference proteome</keyword>
<organism evidence="1 2">
    <name type="scientific">Clonorchis sinensis</name>
    <name type="common">Chinese liver fluke</name>
    <dbReference type="NCBI Taxonomy" id="79923"/>
    <lineage>
        <taxon>Eukaryota</taxon>
        <taxon>Metazoa</taxon>
        <taxon>Spiralia</taxon>
        <taxon>Lophotrochozoa</taxon>
        <taxon>Platyhelminthes</taxon>
        <taxon>Trematoda</taxon>
        <taxon>Digenea</taxon>
        <taxon>Opisthorchiida</taxon>
        <taxon>Opisthorchiata</taxon>
        <taxon>Opisthorchiidae</taxon>
        <taxon>Clonorchis</taxon>
    </lineage>
</organism>
<dbReference type="EMBL" id="NIRI02000013">
    <property type="protein sequence ID" value="KAG5453157.1"/>
    <property type="molecule type" value="Genomic_DNA"/>
</dbReference>
<comment type="caution">
    <text evidence="1">The sequence shown here is derived from an EMBL/GenBank/DDBJ whole genome shotgun (WGS) entry which is preliminary data.</text>
</comment>
<reference evidence="1 2" key="1">
    <citation type="journal article" date="2018" name="Biotechnol. Adv.">
        <title>Improved genomic resources and new bioinformatic workflow for the carcinogenic parasite Clonorchis sinensis: Biotechnological implications.</title>
        <authorList>
            <person name="Wang D."/>
            <person name="Korhonen P.K."/>
            <person name="Gasser R.B."/>
            <person name="Young N.D."/>
        </authorList>
    </citation>
    <scope>NUCLEOTIDE SEQUENCE [LARGE SCALE GENOMIC DNA]</scope>
    <source>
        <strain evidence="1">Cs-k2</strain>
    </source>
</reference>
<evidence type="ECO:0000313" key="2">
    <source>
        <dbReference type="Proteomes" id="UP000286415"/>
    </source>
</evidence>
<sequence>MLPHTDRHSIPFEEEDCVQHQKLRWLGHVSRMPNHHLSKRVLFSVPNSEWRKQRGGELLTWQKGTKEITKRLGAVGATRLPG</sequence>
<evidence type="ECO:0000313" key="1">
    <source>
        <dbReference type="EMBL" id="KAG5453157.1"/>
    </source>
</evidence>
<dbReference type="AlphaFoldDB" id="A0A8T1MUU3"/>
<dbReference type="Proteomes" id="UP000286415">
    <property type="component" value="Unassembled WGS sequence"/>
</dbReference>
<reference evidence="1 2" key="2">
    <citation type="journal article" date="2021" name="Genomics">
        <title>High-quality reference genome for Clonorchis sinensis.</title>
        <authorList>
            <person name="Young N.D."/>
            <person name="Stroehlein A.J."/>
            <person name="Kinkar L."/>
            <person name="Wang T."/>
            <person name="Sohn W.M."/>
            <person name="Chang B.C.H."/>
            <person name="Kaur P."/>
            <person name="Weisz D."/>
            <person name="Dudchenko O."/>
            <person name="Aiden E.L."/>
            <person name="Korhonen P.K."/>
            <person name="Gasser R.B."/>
        </authorList>
    </citation>
    <scope>NUCLEOTIDE SEQUENCE [LARGE SCALE GENOMIC DNA]</scope>
    <source>
        <strain evidence="1">Cs-k2</strain>
    </source>
</reference>
<gene>
    <name evidence="1" type="ORF">CSKR_106983</name>
</gene>
<accession>A0A8T1MUU3</accession>
<name>A0A8T1MUU3_CLOSI</name>
<proteinExistence type="predicted"/>